<evidence type="ECO:0000313" key="3">
    <source>
        <dbReference type="Proteomes" id="UP001232245"/>
    </source>
</evidence>
<dbReference type="RefSeq" id="WP_095301273.1">
    <property type="nucleotide sequence ID" value="NZ_CADEPK010000309.1"/>
</dbReference>
<evidence type="ECO:0000256" key="1">
    <source>
        <dbReference type="SAM" id="Phobius"/>
    </source>
</evidence>
<feature type="transmembrane region" description="Helical" evidence="1">
    <location>
        <begin position="34"/>
        <end position="55"/>
    </location>
</feature>
<protein>
    <submittedName>
        <fullName evidence="2">Uncharacterized protein</fullName>
    </submittedName>
</protein>
<sequence length="59" mass="6961">MNKRFQMSIEENKLSRAFLKFIDGDGFDRFLNKIIQGLFFIIVGFGVPYFIYVLISCLF</sequence>
<keyword evidence="3" id="KW-1185">Reference proteome</keyword>
<evidence type="ECO:0000313" key="2">
    <source>
        <dbReference type="EMBL" id="MDQ0225229.1"/>
    </source>
</evidence>
<keyword evidence="1" id="KW-0472">Membrane</keyword>
<accession>A0ABT9YZS3</accession>
<reference evidence="2 3" key="1">
    <citation type="submission" date="2023-07" db="EMBL/GenBank/DDBJ databases">
        <title>Genomic Encyclopedia of Type Strains, Phase IV (KMG-IV): sequencing the most valuable type-strain genomes for metagenomic binning, comparative biology and taxonomic classification.</title>
        <authorList>
            <person name="Goeker M."/>
        </authorList>
    </citation>
    <scope>NUCLEOTIDE SEQUENCE [LARGE SCALE GENOMIC DNA]</scope>
    <source>
        <strain evidence="2 3">DSM 17723</strain>
    </source>
</reference>
<comment type="caution">
    <text evidence="2">The sequence shown here is derived from an EMBL/GenBank/DDBJ whole genome shotgun (WGS) entry which is preliminary data.</text>
</comment>
<organism evidence="2 3">
    <name type="scientific">Metabacillus niabensis</name>
    <dbReference type="NCBI Taxonomy" id="324854"/>
    <lineage>
        <taxon>Bacteria</taxon>
        <taxon>Bacillati</taxon>
        <taxon>Bacillota</taxon>
        <taxon>Bacilli</taxon>
        <taxon>Bacillales</taxon>
        <taxon>Bacillaceae</taxon>
        <taxon>Metabacillus</taxon>
    </lineage>
</organism>
<dbReference type="EMBL" id="JAUSTZ010000002">
    <property type="protein sequence ID" value="MDQ0225229.1"/>
    <property type="molecule type" value="Genomic_DNA"/>
</dbReference>
<dbReference type="Proteomes" id="UP001232245">
    <property type="component" value="Unassembled WGS sequence"/>
</dbReference>
<keyword evidence="1" id="KW-0812">Transmembrane</keyword>
<keyword evidence="1" id="KW-1133">Transmembrane helix</keyword>
<name>A0ABT9YZS3_9BACI</name>
<gene>
    <name evidence="2" type="ORF">J2S02_001558</name>
</gene>
<proteinExistence type="predicted"/>